<evidence type="ECO:0000256" key="4">
    <source>
        <dbReference type="ARBA" id="ARBA00022833"/>
    </source>
</evidence>
<gene>
    <name evidence="7" type="ORF">IZO911_LOCUS38214</name>
    <name evidence="8" type="ORF">KXQ929_LOCUS29934</name>
</gene>
<dbReference type="InterPro" id="IPR052035">
    <property type="entry name" value="ZnF_BED_domain_contain"/>
</dbReference>
<feature type="region of interest" description="Disordered" evidence="6">
    <location>
        <begin position="523"/>
        <end position="564"/>
    </location>
</feature>
<keyword evidence="5" id="KW-0539">Nucleus</keyword>
<evidence type="ECO:0000313" key="8">
    <source>
        <dbReference type="EMBL" id="CAF4025266.1"/>
    </source>
</evidence>
<protein>
    <submittedName>
        <fullName evidence="8">Uncharacterized protein</fullName>
    </submittedName>
</protein>
<dbReference type="Proteomes" id="UP000663860">
    <property type="component" value="Unassembled WGS sequence"/>
</dbReference>
<dbReference type="PANTHER" id="PTHR46481:SF10">
    <property type="entry name" value="ZINC FINGER BED DOMAIN-CONTAINING PROTEIN 39"/>
    <property type="match status" value="1"/>
</dbReference>
<name>A0A819QFW2_9BILA</name>
<evidence type="ECO:0000256" key="5">
    <source>
        <dbReference type="ARBA" id="ARBA00023242"/>
    </source>
</evidence>
<organism evidence="8 9">
    <name type="scientific">Adineta steineri</name>
    <dbReference type="NCBI Taxonomy" id="433720"/>
    <lineage>
        <taxon>Eukaryota</taxon>
        <taxon>Metazoa</taxon>
        <taxon>Spiralia</taxon>
        <taxon>Gnathifera</taxon>
        <taxon>Rotifera</taxon>
        <taxon>Eurotatoria</taxon>
        <taxon>Bdelloidea</taxon>
        <taxon>Adinetida</taxon>
        <taxon>Adinetidae</taxon>
        <taxon>Adineta</taxon>
    </lineage>
</organism>
<evidence type="ECO:0000313" key="9">
    <source>
        <dbReference type="Proteomes" id="UP000663868"/>
    </source>
</evidence>
<dbReference type="EMBL" id="CAJOBB010003179">
    <property type="protein sequence ID" value="CAF4025266.1"/>
    <property type="molecule type" value="Genomic_DNA"/>
</dbReference>
<keyword evidence="3" id="KW-0863">Zinc-finger</keyword>
<dbReference type="AlphaFoldDB" id="A0A819QFW2"/>
<evidence type="ECO:0000256" key="2">
    <source>
        <dbReference type="ARBA" id="ARBA00022723"/>
    </source>
</evidence>
<evidence type="ECO:0000256" key="1">
    <source>
        <dbReference type="ARBA" id="ARBA00004123"/>
    </source>
</evidence>
<evidence type="ECO:0000313" key="7">
    <source>
        <dbReference type="EMBL" id="CAF1377482.1"/>
    </source>
</evidence>
<proteinExistence type="predicted"/>
<accession>A0A819QFW2</accession>
<keyword evidence="2" id="KW-0479">Metal-binding</keyword>
<reference evidence="8" key="1">
    <citation type="submission" date="2021-02" db="EMBL/GenBank/DDBJ databases">
        <authorList>
            <person name="Nowell W R."/>
        </authorList>
    </citation>
    <scope>NUCLEOTIDE SEQUENCE</scope>
</reference>
<evidence type="ECO:0000256" key="6">
    <source>
        <dbReference type="SAM" id="MobiDB-lite"/>
    </source>
</evidence>
<evidence type="ECO:0000256" key="3">
    <source>
        <dbReference type="ARBA" id="ARBA00022771"/>
    </source>
</evidence>
<dbReference type="PANTHER" id="PTHR46481">
    <property type="entry name" value="ZINC FINGER BED DOMAIN-CONTAINING PROTEIN 4"/>
    <property type="match status" value="1"/>
</dbReference>
<dbReference type="InterPro" id="IPR012337">
    <property type="entry name" value="RNaseH-like_sf"/>
</dbReference>
<dbReference type="GO" id="GO:0005634">
    <property type="term" value="C:nucleus"/>
    <property type="evidence" value="ECO:0007669"/>
    <property type="project" value="UniProtKB-SubCell"/>
</dbReference>
<dbReference type="SUPFAM" id="SSF53098">
    <property type="entry name" value="Ribonuclease H-like"/>
    <property type="match status" value="1"/>
</dbReference>
<comment type="caution">
    <text evidence="8">The sequence shown here is derived from an EMBL/GenBank/DDBJ whole genome shotgun (WGS) entry which is preliminary data.</text>
</comment>
<sequence length="564" mass="64713">MASSTTYDKQQILKMIKEKNSLVEFIKSKHVKSLKWNNYLQIYVDGIAQHFISCIRCHSVLIWKATDGTNVMDKHDKACKHESPSSTQPSIRSFCSIDKNVQNRLIRSTKQKITDALAECSGQRLGSGVSANDILPDETTISRYIDKIYDFHREQLKSYLATIPQYVITVDFWSEQRTKIHHGGVTIHTYSEEHGLLVFVLACKPYDLPSQTADNIRLFTDKILESYDLDLHKVKYVVSDNANKMRATFRSDIIRIGCATHFINKIIEHSLCKRDIDCDAIQQLFDCIHDLVVYLRSSHNQSKLSKKLQLFSKTRWNSAYDMVCTFIDVFPELTCIITDKDRKSILARIDFDELLAFSKYLKHFVDVTELLSAEKTATIHLVLPFKQRLIDLSKQDENELELMKKFKKYFQEQIPSYWELYDVHYMATILHPNMKHLEICSSTDKKKAYDLLKKEIKKRLVDPTATQVDLEIQLQPKKQSLSSSDGVNSFLSCCFDQSSTTTAAASVNDELKRLSVTTGKLNNSNDSFQLMDHPSKKRSNDSLSGIDSDTVVSINDCGNDESEE</sequence>
<comment type="subcellular location">
    <subcellularLocation>
        <location evidence="1">Nucleus</location>
    </subcellularLocation>
</comment>
<dbReference type="Proteomes" id="UP000663868">
    <property type="component" value="Unassembled WGS sequence"/>
</dbReference>
<dbReference type="GO" id="GO:0008270">
    <property type="term" value="F:zinc ion binding"/>
    <property type="evidence" value="ECO:0007669"/>
    <property type="project" value="UniProtKB-KW"/>
</dbReference>
<keyword evidence="4" id="KW-0862">Zinc</keyword>
<dbReference type="EMBL" id="CAJNOE010001034">
    <property type="protein sequence ID" value="CAF1377482.1"/>
    <property type="molecule type" value="Genomic_DNA"/>
</dbReference>
<feature type="compositionally biased region" description="Polar residues" evidence="6">
    <location>
        <begin position="541"/>
        <end position="553"/>
    </location>
</feature>